<dbReference type="PROSITE" id="PS51409">
    <property type="entry name" value="ARGINASE_2"/>
    <property type="match status" value="1"/>
</dbReference>
<evidence type="ECO:0000256" key="1">
    <source>
        <dbReference type="ARBA" id="ARBA00022723"/>
    </source>
</evidence>
<organism evidence="6 7">
    <name type="scientific">Aequorivita ciconiae</name>
    <dbReference type="NCBI Taxonomy" id="2494375"/>
    <lineage>
        <taxon>Bacteria</taxon>
        <taxon>Pseudomonadati</taxon>
        <taxon>Bacteroidota</taxon>
        <taxon>Flavobacteriia</taxon>
        <taxon>Flavobacteriales</taxon>
        <taxon>Flavobacteriaceae</taxon>
        <taxon>Aequorivita</taxon>
    </lineage>
</organism>
<sequence length="335" mass="37099">MNILKIYCEKDIAPLINRRAGETKFGEKISFIKSLDDLKKNTSKFVLLGIPEDIGVRANYGNPGTSMAWSAALASFLNIQYNSFTNAENLILLGEIDCDVQMKQAASLTKEVNHYAEELGELVVQIDHKVSMIIQKIIEAGKFPIIIGGGHNNSYGNLMGTSQGLNSKINCINFDAHTDFRALEHRHSGNGFSYAFENGFLDKYFIFGLHRNYTSEGVFNSLQENNQRVGFNLFEDISVQKKLSFSAALKEAEDFCCYNNFGIELDMDAIAMMGSSAISPSGFTVEEARIFVGRFTKNTNARYLHICEGAPLLGLFPTQVGKTIAYLISDAISVT</sequence>
<keyword evidence="1" id="KW-0479">Metal-binding</keyword>
<evidence type="ECO:0000313" key="6">
    <source>
        <dbReference type="EMBL" id="QAA80626.1"/>
    </source>
</evidence>
<name>A0A410G028_9FLAO</name>
<dbReference type="Pfam" id="PF00491">
    <property type="entry name" value="Arginase"/>
    <property type="match status" value="1"/>
</dbReference>
<reference evidence="6 7" key="1">
    <citation type="submission" date="2019-01" db="EMBL/GenBank/DDBJ databases">
        <title>Complete genome sequencing of Aequorivita sp. H23M31.</title>
        <authorList>
            <person name="Bae J.-W."/>
        </authorList>
    </citation>
    <scope>NUCLEOTIDE SEQUENCE [LARGE SCALE GENOMIC DNA]</scope>
    <source>
        <strain evidence="6 7">H23M31</strain>
    </source>
</reference>
<comment type="similarity">
    <text evidence="5">Belongs to the arginase family.</text>
</comment>
<dbReference type="InterPro" id="IPR023696">
    <property type="entry name" value="Ureohydrolase_dom_sf"/>
</dbReference>
<proteinExistence type="inferred from homology"/>
<dbReference type="GO" id="GO:0046872">
    <property type="term" value="F:metal ion binding"/>
    <property type="evidence" value="ECO:0007669"/>
    <property type="project" value="UniProtKB-KW"/>
</dbReference>
<dbReference type="GO" id="GO:0006547">
    <property type="term" value="P:L-histidine metabolic process"/>
    <property type="evidence" value="ECO:0007669"/>
    <property type="project" value="UniProtKB-KW"/>
</dbReference>
<dbReference type="PANTHER" id="PTHR11358:SF35">
    <property type="entry name" value="FORMIMIDOYLGLUTAMASE"/>
    <property type="match status" value="1"/>
</dbReference>
<protein>
    <submittedName>
        <fullName evidence="6">Arginase</fullName>
    </submittedName>
</protein>
<dbReference type="Proteomes" id="UP000285517">
    <property type="component" value="Chromosome"/>
</dbReference>
<evidence type="ECO:0000256" key="3">
    <source>
        <dbReference type="ARBA" id="ARBA00022808"/>
    </source>
</evidence>
<keyword evidence="2" id="KW-0378">Hydrolase</keyword>
<dbReference type="GO" id="GO:0033389">
    <property type="term" value="P:putrescine biosynthetic process from arginine, via agmatine"/>
    <property type="evidence" value="ECO:0007669"/>
    <property type="project" value="TreeGrafter"/>
</dbReference>
<gene>
    <name evidence="6" type="ORF">EI546_02280</name>
</gene>
<dbReference type="OrthoDB" id="9788689at2"/>
<dbReference type="KEGG" id="aev:EI546_02280"/>
<dbReference type="CDD" id="cd09988">
    <property type="entry name" value="Formimidoylglutamase"/>
    <property type="match status" value="1"/>
</dbReference>
<keyword evidence="4" id="KW-0464">Manganese</keyword>
<dbReference type="AlphaFoldDB" id="A0A410G028"/>
<dbReference type="EMBL" id="CP034951">
    <property type="protein sequence ID" value="QAA80626.1"/>
    <property type="molecule type" value="Genomic_DNA"/>
</dbReference>
<accession>A0A410G028</accession>
<dbReference type="InterPro" id="IPR006035">
    <property type="entry name" value="Ureohydrolase"/>
</dbReference>
<dbReference type="PANTHER" id="PTHR11358">
    <property type="entry name" value="ARGINASE/AGMATINASE"/>
    <property type="match status" value="1"/>
</dbReference>
<dbReference type="SUPFAM" id="SSF52768">
    <property type="entry name" value="Arginase/deacetylase"/>
    <property type="match status" value="1"/>
</dbReference>
<dbReference type="GO" id="GO:0008783">
    <property type="term" value="F:agmatinase activity"/>
    <property type="evidence" value="ECO:0007669"/>
    <property type="project" value="TreeGrafter"/>
</dbReference>
<dbReference type="Gene3D" id="3.40.800.10">
    <property type="entry name" value="Ureohydrolase domain"/>
    <property type="match status" value="1"/>
</dbReference>
<evidence type="ECO:0000313" key="7">
    <source>
        <dbReference type="Proteomes" id="UP000285517"/>
    </source>
</evidence>
<evidence type="ECO:0000256" key="2">
    <source>
        <dbReference type="ARBA" id="ARBA00022801"/>
    </source>
</evidence>
<keyword evidence="3" id="KW-0369">Histidine metabolism</keyword>
<keyword evidence="7" id="KW-1185">Reference proteome</keyword>
<evidence type="ECO:0000256" key="5">
    <source>
        <dbReference type="PROSITE-ProRule" id="PRU00742"/>
    </source>
</evidence>
<evidence type="ECO:0000256" key="4">
    <source>
        <dbReference type="ARBA" id="ARBA00023211"/>
    </source>
</evidence>
<dbReference type="RefSeq" id="WP_128249023.1">
    <property type="nucleotide sequence ID" value="NZ_CP034951.1"/>
</dbReference>